<evidence type="ECO:0000313" key="6">
    <source>
        <dbReference type="EMBL" id="AMD21620.1"/>
    </source>
</evidence>
<dbReference type="GO" id="GO:0005840">
    <property type="term" value="C:ribosome"/>
    <property type="evidence" value="ECO:0007669"/>
    <property type="project" value="UniProtKB-KW"/>
</dbReference>
<dbReference type="GO" id="GO:1990904">
    <property type="term" value="C:ribonucleoprotein complex"/>
    <property type="evidence" value="ECO:0007669"/>
    <property type="project" value="UniProtKB-KW"/>
</dbReference>
<dbReference type="InterPro" id="IPR023574">
    <property type="entry name" value="Ribosomal_uL4_dom_sf"/>
</dbReference>
<comment type="similarity">
    <text evidence="1">Belongs to the universal ribosomal protein uL4 family.</text>
</comment>
<keyword evidence="7" id="KW-1185">Reference proteome</keyword>
<dbReference type="STRING" id="45286.A0A0X8HUE9"/>
<protein>
    <recommendedName>
        <fullName evidence="4">Large ribosomal subunit protein uL4m</fullName>
    </recommendedName>
</protein>
<evidence type="ECO:0000256" key="5">
    <source>
        <dbReference type="SAM" id="MobiDB-lite"/>
    </source>
</evidence>
<feature type="compositionally biased region" description="Polar residues" evidence="5">
    <location>
        <begin position="81"/>
        <end position="94"/>
    </location>
</feature>
<dbReference type="InterPro" id="IPR002136">
    <property type="entry name" value="Ribosomal_uL4"/>
</dbReference>
<dbReference type="OrthoDB" id="275876at2759"/>
<dbReference type="RefSeq" id="XP_017988616.1">
    <property type="nucleotide sequence ID" value="XM_018133258.1"/>
</dbReference>
<dbReference type="GO" id="GO:0003735">
    <property type="term" value="F:structural constituent of ribosome"/>
    <property type="evidence" value="ECO:0007669"/>
    <property type="project" value="InterPro"/>
</dbReference>
<sequence>MQIARALNLASRNLARSSSSKAPAILPNKGTPPRYTLASLRSFPSLEPHTLIPVPTSVFNAPLRRDILWRAVVYENDNKRVGSSNPPTRSTNGYSRRKLAPQKGTGRARVGDGNSPTRHNGAIAHGGRAPNNFKTDLPKKIYHQAFNVALSYQYRKNHIFVIGNRECLTTKNELDLDVLDIPAAKDMEDNTPLFEKFLTEYDLLKKKLLFITNEPREGLFASTERFEDKVNIVQKEFVDVNDILKADRIFIELEALEYLAVVFAPEPPILNQ</sequence>
<evidence type="ECO:0000256" key="1">
    <source>
        <dbReference type="ARBA" id="ARBA00010528"/>
    </source>
</evidence>
<reference evidence="6 7" key="1">
    <citation type="submission" date="2016-01" db="EMBL/GenBank/DDBJ databases">
        <title>Genome sequence of the yeast Holleya sinecauda.</title>
        <authorList>
            <person name="Dietrich F.S."/>
        </authorList>
    </citation>
    <scope>NUCLEOTIDE SEQUENCE [LARGE SCALE GENOMIC DNA]</scope>
    <source>
        <strain evidence="6 7">ATCC 58844</strain>
    </source>
</reference>
<proteinExistence type="inferred from homology"/>
<dbReference type="Proteomes" id="UP000243052">
    <property type="component" value="Chromosome vi"/>
</dbReference>
<gene>
    <name evidence="6" type="ORF">AW171_hschr63583</name>
</gene>
<evidence type="ECO:0000256" key="4">
    <source>
        <dbReference type="ARBA" id="ARBA00040565"/>
    </source>
</evidence>
<dbReference type="PANTHER" id="PTHR10746">
    <property type="entry name" value="50S RIBOSOMAL PROTEIN L4"/>
    <property type="match status" value="1"/>
</dbReference>
<dbReference type="GeneID" id="28724918"/>
<dbReference type="Gene3D" id="3.40.1370.10">
    <property type="match status" value="1"/>
</dbReference>
<keyword evidence="2" id="KW-0689">Ribosomal protein</keyword>
<evidence type="ECO:0000256" key="2">
    <source>
        <dbReference type="ARBA" id="ARBA00022980"/>
    </source>
</evidence>
<evidence type="ECO:0000256" key="3">
    <source>
        <dbReference type="ARBA" id="ARBA00023274"/>
    </source>
</evidence>
<dbReference type="InterPro" id="IPR013005">
    <property type="entry name" value="Ribosomal_uL4-like"/>
</dbReference>
<dbReference type="GO" id="GO:0006412">
    <property type="term" value="P:translation"/>
    <property type="evidence" value="ECO:0007669"/>
    <property type="project" value="InterPro"/>
</dbReference>
<evidence type="ECO:0000313" key="7">
    <source>
        <dbReference type="Proteomes" id="UP000243052"/>
    </source>
</evidence>
<name>A0A0X8HUE9_9SACH</name>
<dbReference type="PANTHER" id="PTHR10746:SF6">
    <property type="entry name" value="LARGE RIBOSOMAL SUBUNIT PROTEIN UL4M"/>
    <property type="match status" value="1"/>
</dbReference>
<keyword evidence="3" id="KW-0687">Ribonucleoprotein</keyword>
<dbReference type="Pfam" id="PF00573">
    <property type="entry name" value="Ribosomal_L4"/>
    <property type="match status" value="1"/>
</dbReference>
<accession>A0A0X8HUE9</accession>
<dbReference type="EMBL" id="CP014246">
    <property type="protein sequence ID" value="AMD21620.1"/>
    <property type="molecule type" value="Genomic_DNA"/>
</dbReference>
<organism evidence="6 7">
    <name type="scientific">Eremothecium sinecaudum</name>
    <dbReference type="NCBI Taxonomy" id="45286"/>
    <lineage>
        <taxon>Eukaryota</taxon>
        <taxon>Fungi</taxon>
        <taxon>Dikarya</taxon>
        <taxon>Ascomycota</taxon>
        <taxon>Saccharomycotina</taxon>
        <taxon>Saccharomycetes</taxon>
        <taxon>Saccharomycetales</taxon>
        <taxon>Saccharomycetaceae</taxon>
        <taxon>Eremothecium</taxon>
    </lineage>
</organism>
<dbReference type="SUPFAM" id="SSF52166">
    <property type="entry name" value="Ribosomal protein L4"/>
    <property type="match status" value="1"/>
</dbReference>
<dbReference type="AlphaFoldDB" id="A0A0X8HUE9"/>
<feature type="region of interest" description="Disordered" evidence="5">
    <location>
        <begin position="78"/>
        <end position="130"/>
    </location>
</feature>